<dbReference type="InterPro" id="IPR043472">
    <property type="entry name" value="Macro_dom-like"/>
</dbReference>
<feature type="domain" description="Macro" evidence="9">
    <location>
        <begin position="535"/>
        <end position="719"/>
    </location>
</feature>
<gene>
    <name evidence="10" type="ORF">EXN66_Car013440</name>
</gene>
<keyword evidence="7" id="KW-0472">Membrane</keyword>
<keyword evidence="5" id="KW-0539">Nucleus</keyword>
<evidence type="ECO:0000259" key="9">
    <source>
        <dbReference type="PROSITE" id="PS51154"/>
    </source>
</evidence>
<evidence type="ECO:0000256" key="4">
    <source>
        <dbReference type="ARBA" id="ARBA00023027"/>
    </source>
</evidence>
<feature type="domain" description="PARP catalytic" evidence="8">
    <location>
        <begin position="1345"/>
        <end position="1506"/>
    </location>
</feature>
<feature type="domain" description="Macro" evidence="9">
    <location>
        <begin position="745"/>
        <end position="933"/>
    </location>
</feature>
<dbReference type="InterPro" id="IPR057051">
    <property type="entry name" value="PARP14_RPM_1"/>
</dbReference>
<dbReference type="Gene3D" id="3.40.220.10">
    <property type="entry name" value="Leucine Aminopeptidase, subunit E, domain 1"/>
    <property type="match status" value="3"/>
</dbReference>
<dbReference type="EMBL" id="CM015724">
    <property type="protein sequence ID" value="KAF3697760.1"/>
    <property type="molecule type" value="Genomic_DNA"/>
</dbReference>
<comment type="similarity">
    <text evidence="6">Belongs to the ARTD/PARP family.</text>
</comment>
<dbReference type="SUPFAM" id="SSF52949">
    <property type="entry name" value="Macro domain-like"/>
    <property type="match status" value="3"/>
</dbReference>
<proteinExistence type="inferred from homology"/>
<reference evidence="11" key="2">
    <citation type="submission" date="2019-02" db="EMBL/GenBank/DDBJ databases">
        <title>Opniocepnalus argus Var Kimnra genome.</title>
        <authorList>
            <person name="Zhou C."/>
            <person name="Xiao S."/>
        </authorList>
    </citation>
    <scope>NUCLEOTIDE SEQUENCE [LARGE SCALE GENOMIC DNA]</scope>
</reference>
<dbReference type="Pfam" id="PF23222">
    <property type="entry name" value="RRM_PARP14_1"/>
    <property type="match status" value="1"/>
</dbReference>
<dbReference type="Gene3D" id="3.30.720.50">
    <property type="match status" value="1"/>
</dbReference>
<evidence type="ECO:0000256" key="7">
    <source>
        <dbReference type="SAM" id="Phobius"/>
    </source>
</evidence>
<dbReference type="Proteomes" id="UP000503349">
    <property type="component" value="Chromosome 13"/>
</dbReference>
<evidence type="ECO:0000256" key="3">
    <source>
        <dbReference type="ARBA" id="ARBA00022679"/>
    </source>
</evidence>
<evidence type="ECO:0000313" key="10">
    <source>
        <dbReference type="EMBL" id="KAF3697760.1"/>
    </source>
</evidence>
<dbReference type="PROSITE" id="PS51059">
    <property type="entry name" value="PARP_CATALYTIC"/>
    <property type="match status" value="1"/>
</dbReference>
<dbReference type="PANTHER" id="PTHR14453:SF107">
    <property type="entry name" value="POLY [ADP-RIBOSE] POLYMERASE"/>
    <property type="match status" value="1"/>
</dbReference>
<dbReference type="InterPro" id="IPR012677">
    <property type="entry name" value="Nucleotide-bd_a/b_plait_sf"/>
</dbReference>
<evidence type="ECO:0000256" key="5">
    <source>
        <dbReference type="ARBA" id="ARBA00023242"/>
    </source>
</evidence>
<evidence type="ECO:0000313" key="11">
    <source>
        <dbReference type="Proteomes" id="UP000503349"/>
    </source>
</evidence>
<feature type="transmembrane region" description="Helical" evidence="7">
    <location>
        <begin position="1462"/>
        <end position="1482"/>
    </location>
</feature>
<dbReference type="GO" id="GO:1990404">
    <property type="term" value="F:NAD+-protein mono-ADP-ribosyltransferase activity"/>
    <property type="evidence" value="ECO:0007669"/>
    <property type="project" value="TreeGrafter"/>
</dbReference>
<keyword evidence="2" id="KW-0328">Glycosyltransferase</keyword>
<dbReference type="Pfam" id="PF01661">
    <property type="entry name" value="Macro"/>
    <property type="match status" value="3"/>
</dbReference>
<dbReference type="SMART" id="SM00506">
    <property type="entry name" value="A1pp"/>
    <property type="match status" value="1"/>
</dbReference>
<dbReference type="GO" id="GO:0005634">
    <property type="term" value="C:nucleus"/>
    <property type="evidence" value="ECO:0007669"/>
    <property type="project" value="UniProtKB-SubCell"/>
</dbReference>
<dbReference type="SUPFAM" id="SSF56399">
    <property type="entry name" value="ADP-ribosylation"/>
    <property type="match status" value="1"/>
</dbReference>
<evidence type="ECO:0000256" key="1">
    <source>
        <dbReference type="ARBA" id="ARBA00004123"/>
    </source>
</evidence>
<dbReference type="GO" id="GO:0003950">
    <property type="term" value="F:NAD+ poly-ADP-ribosyltransferase activity"/>
    <property type="evidence" value="ECO:0007669"/>
    <property type="project" value="InterPro"/>
</dbReference>
<evidence type="ECO:0000256" key="6">
    <source>
        <dbReference type="ARBA" id="ARBA00024347"/>
    </source>
</evidence>
<keyword evidence="3" id="KW-0808">Transferase</keyword>
<dbReference type="GO" id="GO:0010629">
    <property type="term" value="P:negative regulation of gene expression"/>
    <property type="evidence" value="ECO:0007669"/>
    <property type="project" value="TreeGrafter"/>
</dbReference>
<keyword evidence="11" id="KW-1185">Reference proteome</keyword>
<keyword evidence="7" id="KW-0812">Transmembrane</keyword>
<dbReference type="GO" id="GO:0005737">
    <property type="term" value="C:cytoplasm"/>
    <property type="evidence" value="ECO:0007669"/>
    <property type="project" value="TreeGrafter"/>
</dbReference>
<reference evidence="10 11" key="1">
    <citation type="submission" date="2019-02" db="EMBL/GenBank/DDBJ databases">
        <title>Opniocepnalus argus genome.</title>
        <authorList>
            <person name="Zhou C."/>
            <person name="Xiao S."/>
        </authorList>
    </citation>
    <scope>NUCLEOTIDE SEQUENCE [LARGE SCALE GENOMIC DNA]</scope>
    <source>
        <strain evidence="10">OARG1902GOOAL</strain>
        <tissue evidence="10">Muscle</tissue>
    </source>
</reference>
<dbReference type="InterPro" id="IPR037197">
    <property type="entry name" value="WWE_dom_sf"/>
</dbReference>
<dbReference type="InterPro" id="IPR002589">
    <property type="entry name" value="Macro_dom"/>
</dbReference>
<keyword evidence="4" id="KW-0520">NAD</keyword>
<dbReference type="PROSITE" id="PS51154">
    <property type="entry name" value="MACRO"/>
    <property type="match status" value="2"/>
</dbReference>
<keyword evidence="7" id="KW-1133">Transmembrane helix</keyword>
<dbReference type="Gene3D" id="3.30.70.330">
    <property type="match status" value="1"/>
</dbReference>
<evidence type="ECO:0000259" key="8">
    <source>
        <dbReference type="PROSITE" id="PS51059"/>
    </source>
</evidence>
<protein>
    <submittedName>
        <fullName evidence="10">Poly [ADP-ribose] polymerase 14</fullName>
    </submittedName>
</protein>
<dbReference type="GO" id="GO:0070212">
    <property type="term" value="P:protein poly-ADP-ribosylation"/>
    <property type="evidence" value="ECO:0007669"/>
    <property type="project" value="TreeGrafter"/>
</dbReference>
<dbReference type="PANTHER" id="PTHR14453">
    <property type="entry name" value="PARP/ZINC FINGER CCCH TYPE DOMAIN CONTAINING PROTEIN"/>
    <property type="match status" value="1"/>
</dbReference>
<accession>A0A6G1Q556</accession>
<comment type="subcellular location">
    <subcellularLocation>
        <location evidence="1">Nucleus</location>
    </subcellularLocation>
</comment>
<evidence type="ECO:0000256" key="2">
    <source>
        <dbReference type="ARBA" id="ARBA00022676"/>
    </source>
</evidence>
<dbReference type="Gene3D" id="3.90.228.10">
    <property type="match status" value="1"/>
</dbReference>
<dbReference type="InterPro" id="IPR012317">
    <property type="entry name" value="Poly(ADP-ribose)pol_cat_dom"/>
</dbReference>
<dbReference type="InterPro" id="IPR052056">
    <property type="entry name" value="Mono-ARTD/PARP"/>
</dbReference>
<sequence>MEGCYRYPVFFECPGLDGDQKKRIEKYFQIRRKSGGGDCGSVTNINDNVYSIAFKEIEAQQRVLERFKHELEFADGHLVITVQNTPGPYTSSPITTSPLSQSETSSQIYPGEERVLVRSLAKPDAADEGRNWKSEVDKIFDGYQCHYEVDPHKVKALLQSCSSNQTTDEVKVYSEGVMAIVVGEHSQVDAILMNIEHSTVKRRASSLREKQSSVHRVGEAKLRLLWKDIKQHLGQDFPEVTITQGNPGDLVLEGFVEDIVKALAWVSDKEKCVLESALLTRSLLFLDFVRKAYGGPGMLRNFLGISNEVEIELRDTELRFFTLSADKLSDSEKKLQENFKEVKIVVPNCSGVQSELQEMLKSKTNEINQGQFKVRVVFISDNTVYLLGLTKEVDELNETVMQYVLDHSSIEGKVILPFPKLAHQLTELLQLHKFDYSGVVFHSLTTSSEPMVVLEGPSSKVTEVRNRLGSFLDSLVQTRVTIDLPGAIRYFQSSSGRENILSITHSQKCLIQLQDPPSTPGENWASGTRLNNGNIIAASYSLCEGLQVLVCQGDITKQEVDALVNAANEDLDHCGGVAAALSKAGGPEVQKESKALVKQTGKVATGSVVVTTGGNLKCKKLLHAVGPVAGKAGGRERFLLEKTITSALNLAEIMEFKTIAIPCISSGVFGVPVTVCAEAIVTAVKAFGSQRGRSLSTIILIDNRGEAVRAMREACDRLLQGISTENSTPSGLEFQIGAAPKDTARRASSGAPEDGVHVDIIQGTIEDQQVDCLVSPMAGHDPLSTLIGNILSNLVGPQLTAMFHKESGGGTISGDKVLVQGLPVLQAKAVIFLNLASWDNNQHGTAVQVLRKGLRNILTTCESRGFTSVALPVLGAGSVLRFPHSVATKVVLEEVKAFEQNRATSSPFLVRIVIHTSDKESSKAFQSAQETLHLRGFTNDANPDKALHTGLGLNCILTYFTGVSKAILDAAGPTVRAEFARVGTPPDCICTTGPGLLHSKEIIHASFKRDPQVIRRKCKNILKHCESKRYHSVAFPAVNTGAAGMDSDKACKAMLDGLTLAISDLKPISLSLIRIVILQQQVFRSFKSELENRYGLIASCHVSMREKAKQQLKKWQEKPSRTSRFSTSEDLIFSKPQPAVINVICCGQDKIETIKSELEGILLKQLVEREEPVHNLSKLDDMELEAVLVKVRVSGISVEHKRHQSSEIVKGNRAGNAARAGARTRSGSAEDVYVLKGLKEDVLSITEFVNKSINKALYRDLQEKEEAMMALTIQWSIQDVNEVWHELSLRDNYMLEDAHMNQQVSVDITAHDGIKVKVNLITQEATDWLTGLTYKMKRINDGTTLELPKQWDPMHQEVFKKVKLQPNSPEYQDIAEHFHRTARYNIEKIERVQNVYLWHAYAVCRQRILTKNGSAELGEKLLYHGTSAKSCDCIERDRFDRSYAGAHGEGFCHIFFYQTNKMVQILMVLLLIIGGFKLLLLLEWEFTSQSMQNIQPGAFPQQIQQA</sequence>
<name>A0A6G1Q556_CHAAH</name>
<organism evidence="10 11">
    <name type="scientific">Channa argus</name>
    <name type="common">Northern snakehead</name>
    <name type="synonym">Ophicephalus argus</name>
    <dbReference type="NCBI Taxonomy" id="215402"/>
    <lineage>
        <taxon>Eukaryota</taxon>
        <taxon>Metazoa</taxon>
        <taxon>Chordata</taxon>
        <taxon>Craniata</taxon>
        <taxon>Vertebrata</taxon>
        <taxon>Euteleostomi</taxon>
        <taxon>Actinopterygii</taxon>
        <taxon>Neopterygii</taxon>
        <taxon>Teleostei</taxon>
        <taxon>Neoteleostei</taxon>
        <taxon>Acanthomorphata</taxon>
        <taxon>Anabantaria</taxon>
        <taxon>Anabantiformes</taxon>
        <taxon>Channoidei</taxon>
        <taxon>Channidae</taxon>
        <taxon>Channa</taxon>
    </lineage>
</organism>
<dbReference type="CDD" id="cd02907">
    <property type="entry name" value="Macro_Af1521_BAL-like"/>
    <property type="match status" value="1"/>
</dbReference>
<dbReference type="GO" id="GO:0003714">
    <property type="term" value="F:transcription corepressor activity"/>
    <property type="evidence" value="ECO:0007669"/>
    <property type="project" value="TreeGrafter"/>
</dbReference>